<evidence type="ECO:0000256" key="2">
    <source>
        <dbReference type="SAM" id="MobiDB-lite"/>
    </source>
</evidence>
<evidence type="ECO:0000313" key="3">
    <source>
        <dbReference type="EMBL" id="KAJ3170906.1"/>
    </source>
</evidence>
<feature type="compositionally biased region" description="Low complexity" evidence="2">
    <location>
        <begin position="373"/>
        <end position="402"/>
    </location>
</feature>
<dbReference type="Proteomes" id="UP001212152">
    <property type="component" value="Unassembled WGS sequence"/>
</dbReference>
<proteinExistence type="predicted"/>
<keyword evidence="4" id="KW-1185">Reference proteome</keyword>
<evidence type="ECO:0000256" key="1">
    <source>
        <dbReference type="SAM" id="Coils"/>
    </source>
</evidence>
<name>A0AAD5TI63_9FUNG</name>
<sequence>MSRHFTVKEPILELVPLEGRDSFFEGRYGLEPCSLRGIVRVTQPFKNPLNLADTSVSFLGTSTSTAEEAVLIDCHSSVLPEDHDSLLQTGVHNFEWVVDLPLDPLLPPSRKVMSNLGGYHRKLHRIKYRLLAQLAWQGKVGKVRKEVSINVDPFLVWPGETGELAALMNPTPFRWDSITSVVQYDIAVANTVIGPGDSLDFIFRVVPRGHVCENVKLKLTEFCDDVAVLPSNGSGVHNGAGKRKLLAWDWKSTTTDNGLDDFFHLQQHKIVLPESVRPNPTTLSSELHPTAAIRHQLDITILFDDAPAIRLECPVTILSVSADAARTAMREVAKARRDEETAESDNLTMRRNIRAQQPDYDSSTPGAPPQGDPVTPTNAVTANAGTTAGPASASATAAAAAPDRTSSLPDVGPANNAARKATTIKKRETVGSASARQKTITTLNRRNETEASSRPPPLLPPAGITPTDLQIALTALQDALLAQSAANHDALVTKLEAIEVENKRLLRRVFQLEDLIRTNGGMGGDYEKENEISLRSSASSTNLYAQVRRQQDADAMSLSGRSKGGLKGFFNKK</sequence>
<gene>
    <name evidence="3" type="ORF">HDU87_008672</name>
</gene>
<keyword evidence="1" id="KW-0175">Coiled coil</keyword>
<feature type="coiled-coil region" evidence="1">
    <location>
        <begin position="488"/>
        <end position="515"/>
    </location>
</feature>
<comment type="caution">
    <text evidence="3">The sequence shown here is derived from an EMBL/GenBank/DDBJ whole genome shotgun (WGS) entry which is preliminary data.</text>
</comment>
<feature type="compositionally biased region" description="Polar residues" evidence="2">
    <location>
        <begin position="431"/>
        <end position="444"/>
    </location>
</feature>
<reference evidence="3" key="1">
    <citation type="submission" date="2020-05" db="EMBL/GenBank/DDBJ databases">
        <title>Phylogenomic resolution of chytrid fungi.</title>
        <authorList>
            <person name="Stajich J.E."/>
            <person name="Amses K."/>
            <person name="Simmons R."/>
            <person name="Seto K."/>
            <person name="Myers J."/>
            <person name="Bonds A."/>
            <person name="Quandt C.A."/>
            <person name="Barry K."/>
            <person name="Liu P."/>
            <person name="Grigoriev I."/>
            <person name="Longcore J.E."/>
            <person name="James T.Y."/>
        </authorList>
    </citation>
    <scope>NUCLEOTIDE SEQUENCE</scope>
    <source>
        <strain evidence="3">JEL0379</strain>
    </source>
</reference>
<feature type="region of interest" description="Disordered" evidence="2">
    <location>
        <begin position="357"/>
        <end position="461"/>
    </location>
</feature>
<dbReference type="EMBL" id="JADGJQ010000091">
    <property type="protein sequence ID" value="KAJ3170906.1"/>
    <property type="molecule type" value="Genomic_DNA"/>
</dbReference>
<evidence type="ECO:0000313" key="4">
    <source>
        <dbReference type="Proteomes" id="UP001212152"/>
    </source>
</evidence>
<organism evidence="3 4">
    <name type="scientific">Geranomyces variabilis</name>
    <dbReference type="NCBI Taxonomy" id="109894"/>
    <lineage>
        <taxon>Eukaryota</taxon>
        <taxon>Fungi</taxon>
        <taxon>Fungi incertae sedis</taxon>
        <taxon>Chytridiomycota</taxon>
        <taxon>Chytridiomycota incertae sedis</taxon>
        <taxon>Chytridiomycetes</taxon>
        <taxon>Spizellomycetales</taxon>
        <taxon>Powellomycetaceae</taxon>
        <taxon>Geranomyces</taxon>
    </lineage>
</organism>
<accession>A0AAD5TI63</accession>
<protein>
    <submittedName>
        <fullName evidence="3">Uncharacterized protein</fullName>
    </submittedName>
</protein>
<dbReference type="AlphaFoldDB" id="A0AAD5TI63"/>